<keyword evidence="2" id="KW-1185">Reference proteome</keyword>
<reference evidence="1" key="1">
    <citation type="submission" date="2024-09" db="EMBL/GenBank/DDBJ databases">
        <title>Draft Genome Sequences of Neofusicoccum parvum.</title>
        <authorList>
            <person name="Ashida A."/>
            <person name="Camagna M."/>
            <person name="Tanaka A."/>
            <person name="Takemoto D."/>
        </authorList>
    </citation>
    <scope>NUCLEOTIDE SEQUENCE</scope>
    <source>
        <strain evidence="1">PPO83</strain>
    </source>
</reference>
<gene>
    <name evidence="1" type="primary">g9641</name>
    <name evidence="1" type="ORF">NpPPO83_00009641</name>
</gene>
<protein>
    <submittedName>
        <fullName evidence="1">Uncharacterized protein</fullName>
    </submittedName>
</protein>
<dbReference type="EMBL" id="BSXG01000029">
    <property type="protein sequence ID" value="GME26563.1"/>
    <property type="molecule type" value="Genomic_DNA"/>
</dbReference>
<evidence type="ECO:0000313" key="1">
    <source>
        <dbReference type="EMBL" id="GME26563.1"/>
    </source>
</evidence>
<sequence>MISGFLFITFRIFQILTLIPTLGMLAWFVHGYVSQNALTPDFILILFIASVLGAAWAIATLVSYARARHSALFVAVVDLGFVGLFIAAVYELRGIASANCVRFDNDPYYATLGVVGYFGIQVNSQYSLHANKTCAMLKACFAFGIMNCIFFFVTFVSVSQSQSMRNVLTLSPSSSLFWSTATTAKIGSL</sequence>
<accession>A0ACB5S1B7</accession>
<proteinExistence type="predicted"/>
<organism evidence="1 2">
    <name type="scientific">Neofusicoccum parvum</name>
    <dbReference type="NCBI Taxonomy" id="310453"/>
    <lineage>
        <taxon>Eukaryota</taxon>
        <taxon>Fungi</taxon>
        <taxon>Dikarya</taxon>
        <taxon>Ascomycota</taxon>
        <taxon>Pezizomycotina</taxon>
        <taxon>Dothideomycetes</taxon>
        <taxon>Dothideomycetes incertae sedis</taxon>
        <taxon>Botryosphaeriales</taxon>
        <taxon>Botryosphaeriaceae</taxon>
        <taxon>Neofusicoccum</taxon>
    </lineage>
</organism>
<evidence type="ECO:0000313" key="2">
    <source>
        <dbReference type="Proteomes" id="UP001165186"/>
    </source>
</evidence>
<name>A0ACB5S1B7_9PEZI</name>
<dbReference type="Proteomes" id="UP001165186">
    <property type="component" value="Unassembled WGS sequence"/>
</dbReference>
<comment type="caution">
    <text evidence="1">The sequence shown here is derived from an EMBL/GenBank/DDBJ whole genome shotgun (WGS) entry which is preliminary data.</text>
</comment>